<feature type="chain" id="PRO_5040492489" description="Amine oxidase" evidence="5">
    <location>
        <begin position="22"/>
        <end position="522"/>
    </location>
</feature>
<comment type="cofactor">
    <cofactor evidence="1 4">
        <name>FAD</name>
        <dbReference type="ChEBI" id="CHEBI:57692"/>
    </cofactor>
</comment>
<dbReference type="SUPFAM" id="SSF51905">
    <property type="entry name" value="FAD/NAD(P)-binding domain"/>
    <property type="match status" value="1"/>
</dbReference>
<sequence length="522" mass="58212">MLQLSMRLLAASSALLGTSHAAVIPRDGQSSTCRKTKVAILGAGVSGITAAQALSNASVSDFLIVDRNDYIGGRMRHASFGSSPEGVPYTVELGANWIEGLGSLDTHVNPIWNLAQKYGIKSTFANYSSLLTYDQDGANDFTDLLDLFDEKFSIAQEDAGYILTENLQDTSVRAGLSVAGWKPGKDMHAQAADWWGWDFESAYPPEQSGFQFGIAGNNATFNYYNDMSNLVWDQRGYNTLLIGEAHEFLTSNDPRLLLNTTVKAIRYASDGVKIRMKDGSCIEADYAICTFSVGVLQNEVVEFKPALPRWKREAVEQFQMGTYTKIFMQFNETFWPEDTQYFLYADPEDRGYYPLFQSLSGPGFAEGSNILFGTVVANHAYRVEQQSDEKTKAEIMEVLGSMFPDKQIPEPTAFMYPRWSMEEWSFGSYSNWPVGMTLEKHQNLRANVKRLWFAGEANSAEFFGFLQGAWLEGQEVGERIAKIISGGVTEKAGQMKRYEVLRGTTTLDEYSDVNGWESALND</sequence>
<dbReference type="PANTHER" id="PTHR10742:SF313">
    <property type="entry name" value="AMINE OXIDASE"/>
    <property type="match status" value="1"/>
</dbReference>
<dbReference type="AlphaFoldDB" id="A0A9P8VXX8"/>
<evidence type="ECO:0000256" key="4">
    <source>
        <dbReference type="RuleBase" id="RU362067"/>
    </source>
</evidence>
<dbReference type="Gene3D" id="3.90.660.10">
    <property type="match status" value="1"/>
</dbReference>
<dbReference type="PANTHER" id="PTHR10742">
    <property type="entry name" value="FLAVIN MONOAMINE OXIDASE"/>
    <property type="match status" value="1"/>
</dbReference>
<feature type="signal peptide" evidence="5">
    <location>
        <begin position="1"/>
        <end position="21"/>
    </location>
</feature>
<feature type="binding site" evidence="3">
    <location>
        <position position="262"/>
    </location>
    <ligand>
        <name>FAD</name>
        <dbReference type="ChEBI" id="CHEBI:57692"/>
    </ligand>
</feature>
<feature type="binding site" evidence="3">
    <location>
        <position position="46"/>
    </location>
    <ligand>
        <name>FAD</name>
        <dbReference type="ChEBI" id="CHEBI:57692"/>
    </ligand>
</feature>
<keyword evidence="4" id="KW-0274">FAD</keyword>
<dbReference type="InterPro" id="IPR002937">
    <property type="entry name" value="Amino_oxidase"/>
</dbReference>
<organism evidence="7 8">
    <name type="scientific">Thelonectria olida</name>
    <dbReference type="NCBI Taxonomy" id="1576542"/>
    <lineage>
        <taxon>Eukaryota</taxon>
        <taxon>Fungi</taxon>
        <taxon>Dikarya</taxon>
        <taxon>Ascomycota</taxon>
        <taxon>Pezizomycotina</taxon>
        <taxon>Sordariomycetes</taxon>
        <taxon>Hypocreomycetidae</taxon>
        <taxon>Hypocreales</taxon>
        <taxon>Nectriaceae</taxon>
        <taxon>Thelonectria</taxon>
    </lineage>
</organism>
<dbReference type="GO" id="GO:0006598">
    <property type="term" value="P:polyamine catabolic process"/>
    <property type="evidence" value="ECO:0007669"/>
    <property type="project" value="TreeGrafter"/>
</dbReference>
<dbReference type="InterPro" id="IPR001613">
    <property type="entry name" value="Flavin_amine_oxidase"/>
</dbReference>
<dbReference type="Proteomes" id="UP000777438">
    <property type="component" value="Unassembled WGS sequence"/>
</dbReference>
<dbReference type="InterPro" id="IPR036188">
    <property type="entry name" value="FAD/NAD-bd_sf"/>
</dbReference>
<evidence type="ECO:0000313" key="7">
    <source>
        <dbReference type="EMBL" id="KAH6884599.1"/>
    </source>
</evidence>
<dbReference type="OrthoDB" id="7777654at2759"/>
<evidence type="ECO:0000256" key="5">
    <source>
        <dbReference type="SAM" id="SignalP"/>
    </source>
</evidence>
<dbReference type="PRINTS" id="PR00757">
    <property type="entry name" value="AMINEOXDASEF"/>
</dbReference>
<evidence type="ECO:0000313" key="8">
    <source>
        <dbReference type="Proteomes" id="UP000777438"/>
    </source>
</evidence>
<dbReference type="EMBL" id="JAGPYM010000020">
    <property type="protein sequence ID" value="KAH6884599.1"/>
    <property type="molecule type" value="Genomic_DNA"/>
</dbReference>
<proteinExistence type="inferred from homology"/>
<protein>
    <recommendedName>
        <fullName evidence="4">Amine oxidase</fullName>
        <ecNumber evidence="4">1.4.3.-</ecNumber>
    </recommendedName>
</protein>
<dbReference type="SUPFAM" id="SSF54373">
    <property type="entry name" value="FAD-linked reductases, C-terminal domain"/>
    <property type="match status" value="1"/>
</dbReference>
<accession>A0A9P8VXX8</accession>
<keyword evidence="8" id="KW-1185">Reference proteome</keyword>
<dbReference type="GO" id="GO:0016491">
    <property type="term" value="F:oxidoreductase activity"/>
    <property type="evidence" value="ECO:0007669"/>
    <property type="project" value="UniProtKB-KW"/>
</dbReference>
<dbReference type="Pfam" id="PF01593">
    <property type="entry name" value="Amino_oxidase"/>
    <property type="match status" value="2"/>
</dbReference>
<dbReference type="Gene3D" id="3.50.50.60">
    <property type="entry name" value="FAD/NAD(P)-binding domain"/>
    <property type="match status" value="1"/>
</dbReference>
<feature type="domain" description="Amine oxidase" evidence="6">
    <location>
        <begin position="45"/>
        <end position="137"/>
    </location>
</feature>
<dbReference type="InterPro" id="IPR050281">
    <property type="entry name" value="Flavin_monoamine_oxidase"/>
</dbReference>
<name>A0A9P8VXX8_9HYPO</name>
<comment type="similarity">
    <text evidence="4">Belongs to the flavin monoamine oxidase family.</text>
</comment>
<evidence type="ECO:0000256" key="2">
    <source>
        <dbReference type="ARBA" id="ARBA00023002"/>
    </source>
</evidence>
<reference evidence="7 8" key="1">
    <citation type="journal article" date="2021" name="Nat. Commun.">
        <title>Genetic determinants of endophytism in the Arabidopsis root mycobiome.</title>
        <authorList>
            <person name="Mesny F."/>
            <person name="Miyauchi S."/>
            <person name="Thiergart T."/>
            <person name="Pickel B."/>
            <person name="Atanasova L."/>
            <person name="Karlsson M."/>
            <person name="Huettel B."/>
            <person name="Barry K.W."/>
            <person name="Haridas S."/>
            <person name="Chen C."/>
            <person name="Bauer D."/>
            <person name="Andreopoulos W."/>
            <person name="Pangilinan J."/>
            <person name="LaButti K."/>
            <person name="Riley R."/>
            <person name="Lipzen A."/>
            <person name="Clum A."/>
            <person name="Drula E."/>
            <person name="Henrissat B."/>
            <person name="Kohler A."/>
            <person name="Grigoriev I.V."/>
            <person name="Martin F.M."/>
            <person name="Hacquard S."/>
        </authorList>
    </citation>
    <scope>NUCLEOTIDE SEQUENCE [LARGE SCALE GENOMIC DNA]</scope>
    <source>
        <strain evidence="7 8">MPI-CAGE-CH-0241</strain>
    </source>
</reference>
<gene>
    <name evidence="7" type="ORF">B0T10DRAFT_462929</name>
</gene>
<comment type="caution">
    <text evidence="7">The sequence shown here is derived from an EMBL/GenBank/DDBJ whole genome shotgun (WGS) entry which is preliminary data.</text>
</comment>
<evidence type="ECO:0000256" key="3">
    <source>
        <dbReference type="PIRSR" id="PIRSR601613-1"/>
    </source>
</evidence>
<keyword evidence="4" id="KW-0285">Flavoprotein</keyword>
<evidence type="ECO:0000259" key="6">
    <source>
        <dbReference type="Pfam" id="PF01593"/>
    </source>
</evidence>
<keyword evidence="5" id="KW-0732">Signal</keyword>
<evidence type="ECO:0000256" key="1">
    <source>
        <dbReference type="ARBA" id="ARBA00001974"/>
    </source>
</evidence>
<keyword evidence="2 4" id="KW-0560">Oxidoreductase</keyword>
<feature type="domain" description="Amine oxidase" evidence="6">
    <location>
        <begin position="234"/>
        <end position="480"/>
    </location>
</feature>
<dbReference type="EC" id="1.4.3.-" evidence="4"/>